<evidence type="ECO:0000313" key="3">
    <source>
        <dbReference type="EMBL" id="OGG04250.1"/>
    </source>
</evidence>
<evidence type="ECO:0000313" key="4">
    <source>
        <dbReference type="Proteomes" id="UP000178448"/>
    </source>
</evidence>
<keyword evidence="2" id="KW-1133">Transmembrane helix</keyword>
<sequence length="253" mass="27481">MSDEGGSPEGAEIIGSENYVRIGVIALAAVVVLTVITVGAYSYAKKRSGTTVLPGGTTYLGPSEAPQQPPPAQAPQKFTVSESTAWKNYSGSVFPFTFSYPETLEIVAFPKDPSESLGYAWAGNPPQNNIIFRVNNLNTTEPEMAAYISKPKREYVSNWWKQYSGGLKGVKSVEEFTNSKGMRGYKAKFINTADQTPNDDVFFEIPGRPDLMVRFGNGWLDSAVFDRIVDTFSWTGAAAAPTSPPVQNTPAQQ</sequence>
<organism evidence="3 4">
    <name type="scientific">Candidatus Gottesmanbacteria bacterium RBG_16_52_11</name>
    <dbReference type="NCBI Taxonomy" id="1798374"/>
    <lineage>
        <taxon>Bacteria</taxon>
        <taxon>Candidatus Gottesmaniibacteriota</taxon>
    </lineage>
</organism>
<gene>
    <name evidence="3" type="ORF">A2Z33_03820</name>
</gene>
<reference evidence="3 4" key="1">
    <citation type="journal article" date="2016" name="Nat. Commun.">
        <title>Thousands of microbial genomes shed light on interconnected biogeochemical processes in an aquifer system.</title>
        <authorList>
            <person name="Anantharaman K."/>
            <person name="Brown C.T."/>
            <person name="Hug L.A."/>
            <person name="Sharon I."/>
            <person name="Castelle C.J."/>
            <person name="Probst A.J."/>
            <person name="Thomas B.C."/>
            <person name="Singh A."/>
            <person name="Wilkins M.J."/>
            <person name="Karaoz U."/>
            <person name="Brodie E.L."/>
            <person name="Williams K.H."/>
            <person name="Hubbard S.S."/>
            <person name="Banfield J.F."/>
        </authorList>
    </citation>
    <scope>NUCLEOTIDE SEQUENCE [LARGE SCALE GENOMIC DNA]</scope>
</reference>
<feature type="region of interest" description="Disordered" evidence="1">
    <location>
        <begin position="55"/>
        <end position="76"/>
    </location>
</feature>
<protein>
    <submittedName>
        <fullName evidence="3">Uncharacterized protein</fullName>
    </submittedName>
</protein>
<keyword evidence="2" id="KW-0812">Transmembrane</keyword>
<keyword evidence="2" id="KW-0472">Membrane</keyword>
<dbReference type="Proteomes" id="UP000178448">
    <property type="component" value="Unassembled WGS sequence"/>
</dbReference>
<accession>A0A1F5YVL7</accession>
<dbReference type="AlphaFoldDB" id="A0A1F5YVL7"/>
<comment type="caution">
    <text evidence="3">The sequence shown here is derived from an EMBL/GenBank/DDBJ whole genome shotgun (WGS) entry which is preliminary data.</text>
</comment>
<feature type="transmembrane region" description="Helical" evidence="2">
    <location>
        <begin position="20"/>
        <end position="44"/>
    </location>
</feature>
<name>A0A1F5YVL7_9BACT</name>
<dbReference type="EMBL" id="MFJD01000004">
    <property type="protein sequence ID" value="OGG04250.1"/>
    <property type="molecule type" value="Genomic_DNA"/>
</dbReference>
<dbReference type="STRING" id="1798374.A2Z33_03820"/>
<proteinExistence type="predicted"/>
<evidence type="ECO:0000256" key="1">
    <source>
        <dbReference type="SAM" id="MobiDB-lite"/>
    </source>
</evidence>
<evidence type="ECO:0000256" key="2">
    <source>
        <dbReference type="SAM" id="Phobius"/>
    </source>
</evidence>